<evidence type="ECO:0000256" key="9">
    <source>
        <dbReference type="SAM" id="MobiDB-lite"/>
    </source>
</evidence>
<evidence type="ECO:0000256" key="7">
    <source>
        <dbReference type="ARBA" id="ARBA00049120"/>
    </source>
</evidence>
<keyword evidence="3" id="KW-0808">Transferase</keyword>
<evidence type="ECO:0000259" key="10">
    <source>
        <dbReference type="Pfam" id="PF01555"/>
    </source>
</evidence>
<evidence type="ECO:0000256" key="1">
    <source>
        <dbReference type="ARBA" id="ARBA00010203"/>
    </source>
</evidence>
<dbReference type="EMBL" id="SMKQ01000008">
    <property type="protein sequence ID" value="TDD54553.1"/>
    <property type="molecule type" value="Genomic_DNA"/>
</dbReference>
<dbReference type="GO" id="GO:0008170">
    <property type="term" value="F:N-methyltransferase activity"/>
    <property type="evidence" value="ECO:0007669"/>
    <property type="project" value="InterPro"/>
</dbReference>
<sequence>MNGRAIVLRGDARNLPLPDESVDLIVTSPPYYGLRDYRDGDESLAGQIGNEPHPREYIDNLLDCTREWMRVLKPEGSIWVNLGDSYYSGRGAPKGQDAKSPARRFGVRPLDRSGLGFPPKSLIGLPWRYAIGCVDDLGLTLRAEVIWDKPNGLPESVTDRVRRSHEHWFHFTLQRRYYSAVDEIRQPASDYSRRPGAQRATPPGQRRRAMADTVNPLGALPGSVWEVASQPLNVPEHLGTDHYAAFPMEWPRRIIRGWSPPGICTACGEGRRPVCERTPMVWRESPTIAGRTGDRSYKPASGTMLTPPETRITGYACACPTPVAPTRPGVVLDPFGGSGTTSLVAATLGRHGVSVDRSADYCRIAQWRTTDPGERARALGLPKPQPVHPGQDSLFEEIA</sequence>
<dbReference type="Proteomes" id="UP000295302">
    <property type="component" value="Unassembled WGS sequence"/>
</dbReference>
<keyword evidence="5" id="KW-0680">Restriction system</keyword>
<comment type="catalytic activity">
    <reaction evidence="7">
        <text>a 2'-deoxycytidine in DNA + S-adenosyl-L-methionine = an N(4)-methyl-2'-deoxycytidine in DNA + S-adenosyl-L-homocysteine + H(+)</text>
        <dbReference type="Rhea" id="RHEA:16857"/>
        <dbReference type="Rhea" id="RHEA-COMP:11369"/>
        <dbReference type="Rhea" id="RHEA-COMP:13674"/>
        <dbReference type="ChEBI" id="CHEBI:15378"/>
        <dbReference type="ChEBI" id="CHEBI:57856"/>
        <dbReference type="ChEBI" id="CHEBI:59789"/>
        <dbReference type="ChEBI" id="CHEBI:85452"/>
        <dbReference type="ChEBI" id="CHEBI:137933"/>
        <dbReference type="EC" id="2.1.1.113"/>
    </reaction>
</comment>
<dbReference type="Gene3D" id="3.40.50.150">
    <property type="entry name" value="Vaccinia Virus protein VP39"/>
    <property type="match status" value="2"/>
</dbReference>
<dbReference type="SUPFAM" id="SSF53335">
    <property type="entry name" value="S-adenosyl-L-methionine-dependent methyltransferases"/>
    <property type="match status" value="1"/>
</dbReference>
<dbReference type="InterPro" id="IPR001091">
    <property type="entry name" value="RM_Methyltransferase"/>
</dbReference>
<comment type="caution">
    <text evidence="11">The sequence shown here is derived from an EMBL/GenBank/DDBJ whole genome shotgun (WGS) entry which is preliminary data.</text>
</comment>
<dbReference type="InterPro" id="IPR017985">
    <property type="entry name" value="MeTrfase_CN4_CS"/>
</dbReference>
<name>A0A4R4Z8M1_9ACTN</name>
<keyword evidence="2" id="KW-0489">Methyltransferase</keyword>
<keyword evidence="12" id="KW-1185">Reference proteome</keyword>
<dbReference type="PRINTS" id="PR00508">
    <property type="entry name" value="S21N4MTFRASE"/>
</dbReference>
<dbReference type="OrthoDB" id="9773060at2"/>
<evidence type="ECO:0000256" key="8">
    <source>
        <dbReference type="RuleBase" id="RU362026"/>
    </source>
</evidence>
<organism evidence="11 12">
    <name type="scientific">Nonomuraea terrae</name>
    <dbReference type="NCBI Taxonomy" id="2530383"/>
    <lineage>
        <taxon>Bacteria</taxon>
        <taxon>Bacillati</taxon>
        <taxon>Actinomycetota</taxon>
        <taxon>Actinomycetes</taxon>
        <taxon>Streptosporangiales</taxon>
        <taxon>Streptosporangiaceae</taxon>
        <taxon>Nonomuraea</taxon>
    </lineage>
</organism>
<dbReference type="GO" id="GO:0015667">
    <property type="term" value="F:site-specific DNA-methyltransferase (cytosine-N4-specific) activity"/>
    <property type="evidence" value="ECO:0007669"/>
    <property type="project" value="UniProtKB-EC"/>
</dbReference>
<dbReference type="GO" id="GO:0003677">
    <property type="term" value="F:DNA binding"/>
    <property type="evidence" value="ECO:0007669"/>
    <property type="project" value="UniProtKB-KW"/>
</dbReference>
<feature type="domain" description="DNA methylase N-4/N-6" evidence="10">
    <location>
        <begin position="329"/>
        <end position="366"/>
    </location>
</feature>
<evidence type="ECO:0000313" key="12">
    <source>
        <dbReference type="Proteomes" id="UP000295302"/>
    </source>
</evidence>
<dbReference type="InterPro" id="IPR029063">
    <property type="entry name" value="SAM-dependent_MTases_sf"/>
</dbReference>
<reference evidence="11 12" key="1">
    <citation type="submission" date="2019-03" db="EMBL/GenBank/DDBJ databases">
        <title>Draft genome sequences of novel Actinobacteria.</title>
        <authorList>
            <person name="Sahin N."/>
            <person name="Ay H."/>
            <person name="Saygin H."/>
        </authorList>
    </citation>
    <scope>NUCLEOTIDE SEQUENCE [LARGE SCALE GENOMIC DNA]</scope>
    <source>
        <strain evidence="11 12">CH32</strain>
    </source>
</reference>
<evidence type="ECO:0000256" key="6">
    <source>
        <dbReference type="ARBA" id="ARBA00023125"/>
    </source>
</evidence>
<dbReference type="EC" id="2.1.1.-" evidence="8"/>
<dbReference type="RefSeq" id="WP_132609139.1">
    <property type="nucleotide sequence ID" value="NZ_SMKQ01000008.1"/>
</dbReference>
<proteinExistence type="inferred from homology"/>
<evidence type="ECO:0000313" key="11">
    <source>
        <dbReference type="EMBL" id="TDD54553.1"/>
    </source>
</evidence>
<feature type="region of interest" description="Disordered" evidence="9">
    <location>
        <begin position="188"/>
        <end position="209"/>
    </location>
</feature>
<dbReference type="InterPro" id="IPR002941">
    <property type="entry name" value="DNA_methylase_N4/N6"/>
</dbReference>
<dbReference type="GO" id="GO:0009307">
    <property type="term" value="P:DNA restriction-modification system"/>
    <property type="evidence" value="ECO:0007669"/>
    <property type="project" value="UniProtKB-KW"/>
</dbReference>
<gene>
    <name evidence="11" type="ORF">E1286_05010</name>
</gene>
<dbReference type="GO" id="GO:0032259">
    <property type="term" value="P:methylation"/>
    <property type="evidence" value="ECO:0007669"/>
    <property type="project" value="UniProtKB-KW"/>
</dbReference>
<feature type="region of interest" description="Disordered" evidence="9">
    <location>
        <begin position="375"/>
        <end position="399"/>
    </location>
</feature>
<keyword evidence="6" id="KW-0238">DNA-binding</keyword>
<evidence type="ECO:0000256" key="5">
    <source>
        <dbReference type="ARBA" id="ARBA00022747"/>
    </source>
</evidence>
<accession>A0A4R4Z8M1</accession>
<feature type="domain" description="DNA methylase N-4/N-6" evidence="10">
    <location>
        <begin position="22"/>
        <end position="262"/>
    </location>
</feature>
<evidence type="ECO:0000256" key="2">
    <source>
        <dbReference type="ARBA" id="ARBA00022603"/>
    </source>
</evidence>
<protein>
    <recommendedName>
        <fullName evidence="8">Methyltransferase</fullName>
        <ecNumber evidence="8">2.1.1.-</ecNumber>
    </recommendedName>
</protein>
<evidence type="ECO:0000256" key="3">
    <source>
        <dbReference type="ARBA" id="ARBA00022679"/>
    </source>
</evidence>
<keyword evidence="4" id="KW-0949">S-adenosyl-L-methionine</keyword>
<dbReference type="AlphaFoldDB" id="A0A4R4Z8M1"/>
<comment type="similarity">
    <text evidence="1">Belongs to the N(4)/N(6)-methyltransferase family. N(4) subfamily.</text>
</comment>
<evidence type="ECO:0000256" key="4">
    <source>
        <dbReference type="ARBA" id="ARBA00022691"/>
    </source>
</evidence>
<dbReference type="PROSITE" id="PS00093">
    <property type="entry name" value="N4_MTASE"/>
    <property type="match status" value="1"/>
</dbReference>
<dbReference type="Pfam" id="PF01555">
    <property type="entry name" value="N6_N4_Mtase"/>
    <property type="match status" value="2"/>
</dbReference>